<dbReference type="Pfam" id="PF05738">
    <property type="entry name" value="Cna_B"/>
    <property type="match status" value="1"/>
</dbReference>
<evidence type="ECO:0000256" key="3">
    <source>
        <dbReference type="ARBA" id="ARBA00022525"/>
    </source>
</evidence>
<dbReference type="InterPro" id="IPR041171">
    <property type="entry name" value="SDR_Ig"/>
</dbReference>
<dbReference type="InterPro" id="IPR008454">
    <property type="entry name" value="Collagen-bd_Cna-like_B-typ_dom"/>
</dbReference>
<evidence type="ECO:0000313" key="12">
    <source>
        <dbReference type="Proteomes" id="UP000003858"/>
    </source>
</evidence>
<accession>F9LVJ3</accession>
<feature type="domain" description="SDR-like Ig" evidence="10">
    <location>
        <begin position="65"/>
        <end position="145"/>
    </location>
</feature>
<protein>
    <submittedName>
        <fullName evidence="11">Pilin isopeptide linkage domain protein</fullName>
    </submittedName>
</protein>
<dbReference type="NCBIfam" id="TIGR03786">
    <property type="entry name" value="strep_pil_rpt"/>
    <property type="match status" value="5"/>
</dbReference>
<dbReference type="eggNOG" id="COG4932">
    <property type="taxonomic scope" value="Bacteria"/>
</dbReference>
<evidence type="ECO:0000259" key="8">
    <source>
        <dbReference type="Pfam" id="PF12892"/>
    </source>
</evidence>
<evidence type="ECO:0000259" key="10">
    <source>
        <dbReference type="Pfam" id="PF17961"/>
    </source>
</evidence>
<dbReference type="eggNOG" id="COG3156">
    <property type="taxonomic scope" value="Bacteria"/>
</dbReference>
<feature type="domain" description="Streptococcal pilin isopeptide linkage" evidence="8">
    <location>
        <begin position="973"/>
        <end position="1073"/>
    </location>
</feature>
<comment type="caution">
    <text evidence="11">The sequence shown here is derived from an EMBL/GenBank/DDBJ whole genome shotgun (WGS) entry which is preliminary data.</text>
</comment>
<dbReference type="Pfam" id="PF12892">
    <property type="entry name" value="FctA"/>
    <property type="match status" value="5"/>
</dbReference>
<feature type="domain" description="SpaA-like prealbumin fold" evidence="9">
    <location>
        <begin position="367"/>
        <end position="455"/>
    </location>
</feature>
<dbReference type="InterPro" id="IPR038174">
    <property type="entry name" value="Strep_pil_link_sf"/>
</dbReference>
<evidence type="ECO:0000259" key="7">
    <source>
        <dbReference type="Pfam" id="PF05738"/>
    </source>
</evidence>
<keyword evidence="4 6" id="KW-0732">Signal</keyword>
<gene>
    <name evidence="11" type="ORF">HMPREF9965_1473</name>
</gene>
<feature type="domain" description="Streptococcal pilin isopeptide linkage" evidence="8">
    <location>
        <begin position="688"/>
        <end position="831"/>
    </location>
</feature>
<feature type="chain" id="PRO_5003384494" evidence="6">
    <location>
        <begin position="30"/>
        <end position="1340"/>
    </location>
</feature>
<evidence type="ECO:0000256" key="2">
    <source>
        <dbReference type="ARBA" id="ARBA00022512"/>
    </source>
</evidence>
<feature type="non-terminal residue" evidence="11">
    <location>
        <position position="1340"/>
    </location>
</feature>
<dbReference type="InterPro" id="IPR008966">
    <property type="entry name" value="Adhesion_dom_sf"/>
</dbReference>
<dbReference type="Gene3D" id="2.60.40.3050">
    <property type="match status" value="5"/>
</dbReference>
<dbReference type="Pfam" id="PF17961">
    <property type="entry name" value="Big_8"/>
    <property type="match status" value="1"/>
</dbReference>
<dbReference type="InterPro" id="IPR041033">
    <property type="entry name" value="SpaA_PFL_dom_1"/>
</dbReference>
<dbReference type="EMBL" id="AFUB01000017">
    <property type="protein sequence ID" value="EGU68874.1"/>
    <property type="molecule type" value="Genomic_DNA"/>
</dbReference>
<keyword evidence="5" id="KW-0572">Peptidoglycan-anchor</keyword>
<comment type="subcellular location">
    <subcellularLocation>
        <location evidence="1">Secreted</location>
        <location evidence="1">Cell wall</location>
        <topology evidence="1">Peptidoglycan-anchor</topology>
    </subcellularLocation>
</comment>
<feature type="domain" description="CNA-B" evidence="7">
    <location>
        <begin position="581"/>
        <end position="678"/>
    </location>
</feature>
<feature type="domain" description="Streptococcal pilin isopeptide linkage" evidence="8">
    <location>
        <begin position="1082"/>
        <end position="1187"/>
    </location>
</feature>
<name>F9LVJ3_STROR</name>
<dbReference type="RefSeq" id="WP_000359386.1">
    <property type="nucleotide sequence ID" value="NZ_AFUB01000017.1"/>
</dbReference>
<dbReference type="OrthoDB" id="1744455at2"/>
<dbReference type="SUPFAM" id="SSF49401">
    <property type="entry name" value="Bacterial adhesins"/>
    <property type="match status" value="1"/>
</dbReference>
<evidence type="ECO:0000256" key="1">
    <source>
        <dbReference type="ARBA" id="ARBA00004168"/>
    </source>
</evidence>
<feature type="signal peptide" evidence="6">
    <location>
        <begin position="1"/>
        <end position="29"/>
    </location>
</feature>
<evidence type="ECO:0000259" key="9">
    <source>
        <dbReference type="Pfam" id="PF17802"/>
    </source>
</evidence>
<keyword evidence="2" id="KW-0134">Cell wall</keyword>
<evidence type="ECO:0000256" key="4">
    <source>
        <dbReference type="ARBA" id="ARBA00022729"/>
    </source>
</evidence>
<dbReference type="Gene3D" id="2.60.40.1140">
    <property type="entry name" value="Collagen-binding surface protein Cna, B-type domain"/>
    <property type="match status" value="2"/>
</dbReference>
<dbReference type="InterPro" id="IPR011252">
    <property type="entry name" value="Fibrogen-bd_dom1"/>
</dbReference>
<dbReference type="Proteomes" id="UP000003858">
    <property type="component" value="Unassembled WGS sequence"/>
</dbReference>
<reference evidence="11 12" key="1">
    <citation type="submission" date="2011-05" db="EMBL/GenBank/DDBJ databases">
        <authorList>
            <person name="Durkin A.S."/>
            <person name="Radune D."/>
            <person name="Hostetler J."/>
            <person name="Torralba M."/>
            <person name="Gillis M."/>
            <person name="Methe B."/>
            <person name="Sutton G."/>
            <person name="Nelson K.E."/>
        </authorList>
    </citation>
    <scope>NUCLEOTIDE SEQUENCE [LARGE SCALE GENOMIC DNA]</scope>
    <source>
        <strain evidence="11 12">SK95</strain>
    </source>
</reference>
<dbReference type="GO" id="GO:0007155">
    <property type="term" value="P:cell adhesion"/>
    <property type="evidence" value="ECO:0007669"/>
    <property type="project" value="InterPro"/>
</dbReference>
<feature type="domain" description="Streptococcal pilin isopeptide linkage" evidence="8">
    <location>
        <begin position="1197"/>
        <end position="1300"/>
    </location>
</feature>
<dbReference type="InterPro" id="IPR013783">
    <property type="entry name" value="Ig-like_fold"/>
</dbReference>
<organism evidence="11 12">
    <name type="scientific">Streptococcus mitis bv. 2 str. SK95</name>
    <dbReference type="NCBI Taxonomy" id="1000588"/>
    <lineage>
        <taxon>Bacteria</taxon>
        <taxon>Bacillati</taxon>
        <taxon>Bacillota</taxon>
        <taxon>Bacilli</taxon>
        <taxon>Lactobacillales</taxon>
        <taxon>Streptococcaceae</taxon>
        <taxon>Streptococcus</taxon>
    </lineage>
</organism>
<dbReference type="SUPFAM" id="SSF49478">
    <property type="entry name" value="Cna protein B-type domain"/>
    <property type="match status" value="2"/>
</dbReference>
<dbReference type="InterPro" id="IPR022464">
    <property type="entry name" value="Strep_pil_isopept_link"/>
</dbReference>
<evidence type="ECO:0000256" key="6">
    <source>
        <dbReference type="SAM" id="SignalP"/>
    </source>
</evidence>
<evidence type="ECO:0000256" key="5">
    <source>
        <dbReference type="ARBA" id="ARBA00023088"/>
    </source>
</evidence>
<sequence length="1340" mass="146080">MDKLKKVLGFLVFPLLLLLMFFPAGEAHATTDITSKVKIDDLKITIASTGSKTEGIHGSNDTSMKLKYSGKFSFPNVAANEIKDGDYFIVKAPDNLSLTDGSLDLIDSTSNIKMGTVRVDNANHQLVFTFNDKVKDKQNIRGDFVAEATETLKKEGKTVTYVLPDGKKQTITYKVNKYEQVDVIGETITKYGYNDNNKARAHFQMKINRAKKDMTGHVVKITDDVSKGAFANYVEGTFYMHEAEFETTNTNSSALKHIGDEYEITTDPEVYKANSDKKALLTFVNGKRGFELLMPTNMGTKSFFLTYDTSSPADTSTISNSAQYLIDNQPQLIWEKYGGSIGTRTEATFNLKTVKSVGASVTADIAGKIKITKYDEADATVKLAGVVFEIREKTTNNLVDTVTTDADGIAVSKALNNGKYIVKEKTPKSGYQVNSQEFEVEMKDGKGVPLSISNKRVTVDFEATKTWVNGKATDYKEVKLGLYVHKEGQTVADAKPVSGNYTPEVTKSNGVYTYKWKNQLPKYDVDGTTELIYSVRELQDQTNIPLDETETVVGGTSDYVVSYNEDKTKITNTYKPAKISVTAKKVWVGGQEHIRPTVYFKLYRTPEGGAIEEVAGAEQKEVPKTNGTLEWPDLPATDEHGVKYTYSVMEVDEDGNLIVDTIDGYTPEQTADLTVTNTYSTSPTKADIEVKKELTGGRPTPLQNEEFEFILKDKNGQEVQRAKNDAAGRVVFKDIPFDKAGEYEFTVVEVNAGQTIDGVTHDSRKVPVTVSVTDDGKGKLVATVLYHPITAVALPSANLASSAPGSNLVPPLTGAVNRATDAGIQTFKNTYKATNAKAVLEVTKQLTGRTTGAQENEFEFTLTDQVGNVEKAKNGADGKVKFSELTFDEAGTYTYTIKEVKAGTTENGITYDSKTVTAKVTVTDDGQGKLHATVEYSSDGTANSTTFTNTYNPAKVKAPVSATKSFINKNTNTPMPLKGGEFVFSLINHEGDPVEKTTNDADGNIKFEDLEFNKADTYHYTIVEKNAGTTDKGITYSNKTIEVTIKVVDNGNGALEATVSYDNNDSTFENTYKADNAKAGLEVMKTLSGRELKADEFDFVLKNDADGSELQKVKNTADGKVTFAPIEYTKAGTYNYTIVETNAGKTVNGVTYDNLEVKVTVEVTDDSEGKLHANVTYSADKEFNNSYGASKAKAALAVKKTLTGRELKADEFEFTLTDQAGTLKETVKNDKDGNVKFSALEFDKAGTFTYKIAEKAGTATGIQYDTKTITATVTVADNGKGVLEATVAYDDEKAFKNTYTPAGATTATLGAKKVLEGKALEAGKYSFVLKKEDGSVVETV</sequence>
<evidence type="ECO:0000313" key="11">
    <source>
        <dbReference type="EMBL" id="EGU68874.1"/>
    </source>
</evidence>
<dbReference type="Gene3D" id="2.60.40.1280">
    <property type="match status" value="1"/>
</dbReference>
<feature type="domain" description="Streptococcal pilin isopeptide linkage" evidence="8">
    <location>
        <begin position="840"/>
        <end position="952"/>
    </location>
</feature>
<keyword evidence="3" id="KW-0964">Secreted</keyword>
<dbReference type="Pfam" id="PF17802">
    <property type="entry name" value="SpaA"/>
    <property type="match status" value="1"/>
</dbReference>
<dbReference type="Gene3D" id="2.60.40.10">
    <property type="entry name" value="Immunoglobulins"/>
    <property type="match status" value="1"/>
</dbReference>
<proteinExistence type="predicted"/>